<accession>A0A183V8H2</accession>
<feature type="domain" description="ShKT" evidence="2">
    <location>
        <begin position="281"/>
        <end position="315"/>
    </location>
</feature>
<evidence type="ECO:0000256" key="1">
    <source>
        <dbReference type="PROSITE-ProRule" id="PRU01005"/>
    </source>
</evidence>
<dbReference type="Pfam" id="PF01549">
    <property type="entry name" value="ShK"/>
    <property type="match status" value="3"/>
</dbReference>
<evidence type="ECO:0000259" key="2">
    <source>
        <dbReference type="PROSITE" id="PS51670"/>
    </source>
</evidence>
<dbReference type="AlphaFoldDB" id="A0A183V8H2"/>
<dbReference type="PROSITE" id="PS51670">
    <property type="entry name" value="SHKT"/>
    <property type="match status" value="3"/>
</dbReference>
<keyword evidence="1" id="KW-1015">Disulfide bond</keyword>
<evidence type="ECO:0000313" key="4">
    <source>
        <dbReference type="WBParaSite" id="TCNE_0001704301-mRNA-1"/>
    </source>
</evidence>
<dbReference type="SMART" id="SM00254">
    <property type="entry name" value="ShKT"/>
    <property type="match status" value="3"/>
</dbReference>
<feature type="disulfide bond" evidence="1">
    <location>
        <begin position="281"/>
        <end position="315"/>
    </location>
</feature>
<dbReference type="PANTHER" id="PTHR21724:SF109">
    <property type="entry name" value="SHKT DOMAIN-CONTAINING PROTEIN"/>
    <property type="match status" value="1"/>
</dbReference>
<proteinExistence type="predicted"/>
<evidence type="ECO:0000313" key="3">
    <source>
        <dbReference type="Proteomes" id="UP000050794"/>
    </source>
</evidence>
<feature type="domain" description="ShKT" evidence="2">
    <location>
        <begin position="240"/>
        <end position="276"/>
    </location>
</feature>
<dbReference type="InterPro" id="IPR003582">
    <property type="entry name" value="ShKT_dom"/>
</dbReference>
<name>A0A183V8H2_TOXCA</name>
<dbReference type="WBParaSite" id="TCNE_0001704301-mRNA-1">
    <property type="protein sequence ID" value="TCNE_0001704301-mRNA-1"/>
    <property type="gene ID" value="TCNE_0001704301"/>
</dbReference>
<reference evidence="4" key="1">
    <citation type="submission" date="2016-06" db="UniProtKB">
        <authorList>
            <consortium name="WormBaseParasite"/>
        </authorList>
    </citation>
    <scope>IDENTIFICATION</scope>
</reference>
<feature type="domain" description="ShKT" evidence="2">
    <location>
        <begin position="194"/>
        <end position="232"/>
    </location>
</feature>
<dbReference type="PANTHER" id="PTHR21724">
    <property type="entry name" value="SHKT DOMAIN-CONTAINING PROTEIN"/>
    <property type="match status" value="1"/>
</dbReference>
<dbReference type="Gene3D" id="1.10.10.1940">
    <property type="match status" value="1"/>
</dbReference>
<dbReference type="Gene3D" id="1.10.10.1870">
    <property type="entry name" value="ShTK domain-like"/>
    <property type="match status" value="2"/>
</dbReference>
<comment type="caution">
    <text evidence="1">Lacks conserved residue(s) required for the propagation of feature annotation.</text>
</comment>
<dbReference type="Proteomes" id="UP000050794">
    <property type="component" value="Unassembled WGS sequence"/>
</dbReference>
<keyword evidence="3" id="KW-1185">Reference proteome</keyword>
<protein>
    <submittedName>
        <fullName evidence="4">ShKT domain-containing protein</fullName>
    </submittedName>
</protein>
<sequence length="408" mass="45280">MTPVPVFRSKNGSGPSFSAAYWLQFRFKKVGIGTEKTARGLIAGGYEAELDLKNSEDSKWNPGYSKYSYESLSTEPSTKLLDKTNMKAFIAAIVFVLLTIVFRCDAGAVTVSYENCKDGKQTDYCKLIFGSSMADCYKTTFQGIAMYVYAINKPHPVHSNATSYGVVRNKFKAPEINECNNCRVTCNNCAAYNCTNPMPESQLNCTAMESQCNDAIFGPFMKKNCPATCGTCQDNNGQLCKDVASVATCMALKAFCNSVEWYAFMTQQCPSTCNRCPTGACQDTIPNCSSYLAYCNDQRYDAIMRLKCAKTCNKCPSTSSTSAPGTCVDDPRLTIHMPYLGGEWILHKRWIHNCTETPVLPCIMPLMPINYAIMSTAITVNASRNDRTKLLSPTRLSQMQKKMKKKRK</sequence>
<organism evidence="3 4">
    <name type="scientific">Toxocara canis</name>
    <name type="common">Canine roundworm</name>
    <dbReference type="NCBI Taxonomy" id="6265"/>
    <lineage>
        <taxon>Eukaryota</taxon>
        <taxon>Metazoa</taxon>
        <taxon>Ecdysozoa</taxon>
        <taxon>Nematoda</taxon>
        <taxon>Chromadorea</taxon>
        <taxon>Rhabditida</taxon>
        <taxon>Spirurina</taxon>
        <taxon>Ascaridomorpha</taxon>
        <taxon>Ascaridoidea</taxon>
        <taxon>Toxocaridae</taxon>
        <taxon>Toxocara</taxon>
    </lineage>
</organism>